<dbReference type="PANTHER" id="PTHR42852:SF13">
    <property type="entry name" value="PROTEIN DIPZ"/>
    <property type="match status" value="1"/>
</dbReference>
<accession>A0A6J6SC91</accession>
<dbReference type="InterPro" id="IPR013766">
    <property type="entry name" value="Thioredoxin_domain"/>
</dbReference>
<organism evidence="3">
    <name type="scientific">freshwater metagenome</name>
    <dbReference type="NCBI Taxonomy" id="449393"/>
    <lineage>
        <taxon>unclassified sequences</taxon>
        <taxon>metagenomes</taxon>
        <taxon>ecological metagenomes</taxon>
    </lineage>
</organism>
<dbReference type="Gene3D" id="3.40.30.10">
    <property type="entry name" value="Glutaredoxin"/>
    <property type="match status" value="1"/>
</dbReference>
<proteinExistence type="predicted"/>
<dbReference type="AlphaFoldDB" id="A0A6J6SC91"/>
<dbReference type="EMBL" id="CAEZYK010000098">
    <property type="protein sequence ID" value="CAB4732308.1"/>
    <property type="molecule type" value="Genomic_DNA"/>
</dbReference>
<gene>
    <name evidence="3" type="ORF">UFOPK2683_01362</name>
</gene>
<name>A0A6J6SC91_9ZZZZ</name>
<dbReference type="CDD" id="cd02966">
    <property type="entry name" value="TlpA_like_family"/>
    <property type="match status" value="1"/>
</dbReference>
<protein>
    <submittedName>
        <fullName evidence="3">Unannotated protein</fullName>
    </submittedName>
</protein>
<dbReference type="Pfam" id="PF08534">
    <property type="entry name" value="Redoxin"/>
    <property type="match status" value="1"/>
</dbReference>
<feature type="compositionally biased region" description="Polar residues" evidence="1">
    <location>
        <begin position="57"/>
        <end position="66"/>
    </location>
</feature>
<dbReference type="InterPro" id="IPR050553">
    <property type="entry name" value="Thioredoxin_ResA/DsbE_sf"/>
</dbReference>
<evidence type="ECO:0000259" key="2">
    <source>
        <dbReference type="PROSITE" id="PS51352"/>
    </source>
</evidence>
<reference evidence="3" key="1">
    <citation type="submission" date="2020-05" db="EMBL/GenBank/DDBJ databases">
        <authorList>
            <person name="Chiriac C."/>
            <person name="Salcher M."/>
            <person name="Ghai R."/>
            <person name="Kavagutti S V."/>
        </authorList>
    </citation>
    <scope>NUCLEOTIDE SEQUENCE</scope>
</reference>
<dbReference type="InterPro" id="IPR036249">
    <property type="entry name" value="Thioredoxin-like_sf"/>
</dbReference>
<dbReference type="PROSITE" id="PS51352">
    <property type="entry name" value="THIOREDOXIN_2"/>
    <property type="match status" value="1"/>
</dbReference>
<dbReference type="SUPFAM" id="SSF52833">
    <property type="entry name" value="Thioredoxin-like"/>
    <property type="match status" value="1"/>
</dbReference>
<evidence type="ECO:0000256" key="1">
    <source>
        <dbReference type="SAM" id="MobiDB-lite"/>
    </source>
</evidence>
<dbReference type="InterPro" id="IPR013740">
    <property type="entry name" value="Redoxin"/>
</dbReference>
<feature type="domain" description="Thioredoxin" evidence="2">
    <location>
        <begin position="70"/>
        <end position="213"/>
    </location>
</feature>
<dbReference type="PANTHER" id="PTHR42852">
    <property type="entry name" value="THIOL:DISULFIDE INTERCHANGE PROTEIN DSBE"/>
    <property type="match status" value="1"/>
</dbReference>
<evidence type="ECO:0000313" key="3">
    <source>
        <dbReference type="EMBL" id="CAB4732308.1"/>
    </source>
</evidence>
<dbReference type="GO" id="GO:0016491">
    <property type="term" value="F:oxidoreductase activity"/>
    <property type="evidence" value="ECO:0007669"/>
    <property type="project" value="InterPro"/>
</dbReference>
<feature type="region of interest" description="Disordered" evidence="1">
    <location>
        <begin position="36"/>
        <end position="69"/>
    </location>
</feature>
<sequence>MNRSSRLFVRPPVARLLLASVLGVTLLGLAPPSALAANSSTRSANETTGKVKVSGTPLPTSDNVGQANDPAIGKLAPVLTGKNFSGKKVVIGGPGQPRMVIFLSHSCPHCQAEVPVIVKLSKQGKLDGVEIDTVTTNTSKTLPNYPPSKWLKRENWPHPTILADDSQLRGFSAYGGQAFPYFVFLDPTGTVVGRAEGELSASSIAGAAKKLAALG</sequence>